<evidence type="ECO:0000256" key="1">
    <source>
        <dbReference type="ARBA" id="ARBA00004010"/>
    </source>
</evidence>
<dbReference type="GO" id="GO:0042546">
    <property type="term" value="P:cell wall biogenesis"/>
    <property type="evidence" value="ECO:0007669"/>
    <property type="project" value="InterPro"/>
</dbReference>
<reference evidence="7 8" key="1">
    <citation type="submission" date="2015-10" db="EMBL/GenBank/DDBJ databases">
        <title>Draft genomes sequences of Candida glabrata isolates 1A, 1B, 2A, 2B, 3A and 3B.</title>
        <authorList>
            <person name="Haavelsrud O.E."/>
            <person name="Gaustad P."/>
        </authorList>
    </citation>
    <scope>NUCLEOTIDE SEQUENCE [LARGE SCALE GENOMIC DNA]</scope>
    <source>
        <strain evidence="7">910700640</strain>
    </source>
</reference>
<evidence type="ECO:0000313" key="7">
    <source>
        <dbReference type="EMBL" id="KTB04639.1"/>
    </source>
</evidence>
<feature type="domain" description="Yeast cell wall synthesis Kre9/Knh1-like N-terminal" evidence="6">
    <location>
        <begin position="21"/>
        <end position="120"/>
    </location>
</feature>
<feature type="domain" description="Yeast cell wall synthesis Kre9/Knh1 C-terminal" evidence="5">
    <location>
        <begin position="154"/>
        <end position="254"/>
    </location>
</feature>
<evidence type="ECO:0000256" key="3">
    <source>
        <dbReference type="ARBA" id="ARBA00022729"/>
    </source>
</evidence>
<dbReference type="InterPro" id="IPR045328">
    <property type="entry name" value="Kre9/Knh1"/>
</dbReference>
<dbReference type="EMBL" id="LLZZ01000116">
    <property type="protein sequence ID" value="KTB04639.1"/>
    <property type="molecule type" value="Genomic_DNA"/>
</dbReference>
<evidence type="ECO:0000259" key="6">
    <source>
        <dbReference type="Pfam" id="PF10342"/>
    </source>
</evidence>
<dbReference type="GO" id="GO:0005576">
    <property type="term" value="C:extracellular region"/>
    <property type="evidence" value="ECO:0007669"/>
    <property type="project" value="EnsemblFungi"/>
</dbReference>
<protein>
    <submittedName>
        <fullName evidence="7">Cell wall synthesis protein KNH1</fullName>
    </submittedName>
</protein>
<dbReference type="PANTHER" id="PTHR28154:SF1">
    <property type="entry name" value="CELL WALL SYNTHESIS PROTEIN KNH1-RELATED"/>
    <property type="match status" value="1"/>
</dbReference>
<accession>A0A0W0E919</accession>
<evidence type="ECO:0000256" key="2">
    <source>
        <dbReference type="ARBA" id="ARBA00006816"/>
    </source>
</evidence>
<dbReference type="VEuPathDB" id="FungiDB:CAGL0H07997g"/>
<comment type="similarity">
    <text evidence="2">Belongs to the KRE9/KNH1 family.</text>
</comment>
<dbReference type="AlphaFoldDB" id="A0A0W0E919"/>
<dbReference type="VEuPathDB" id="FungiDB:GWK60_H07975"/>
<keyword evidence="3" id="KW-0732">Signal</keyword>
<name>A0A0W0E919_CANGB</name>
<gene>
    <name evidence="7" type="ORF">AO440_002239</name>
</gene>
<dbReference type="GO" id="GO:0031505">
    <property type="term" value="P:fungal-type cell wall organization"/>
    <property type="evidence" value="ECO:0007669"/>
    <property type="project" value="TreeGrafter"/>
</dbReference>
<dbReference type="VEuPathDB" id="FungiDB:B1J91_H07997g"/>
<organism evidence="7 8">
    <name type="scientific">Candida glabrata</name>
    <name type="common">Yeast</name>
    <name type="synonym">Torulopsis glabrata</name>
    <dbReference type="NCBI Taxonomy" id="5478"/>
    <lineage>
        <taxon>Eukaryota</taxon>
        <taxon>Fungi</taxon>
        <taxon>Dikarya</taxon>
        <taxon>Ascomycota</taxon>
        <taxon>Saccharomycotina</taxon>
        <taxon>Saccharomycetes</taxon>
        <taxon>Saccharomycetales</taxon>
        <taxon>Saccharomycetaceae</taxon>
        <taxon>Nakaseomyces</taxon>
    </lineage>
</organism>
<sequence>MLSIILLLMQLVAADIAVVGPSLDQSFDASGGTAKIPIQWLFTPNTPSQDDFTSLTFSLCSGPNYKIEAFKVIGKLSDIGTTDFEAEVSQSVGANGYYYVQIYAATTDGYTIHYSPRFKLTGMTGSKLPDTLLITAPPTPETRVTTGDLGATIDSKSFDIPYGEQNGKAKFAPMQTQPGTKITATTWSRRYATSAVSFFTSLTATPVQHTTLTPGWSYYISSDYNYAPPAPFPSENGGWYDPKKRQSFTTRKLNMDKLRKRRQTS</sequence>
<dbReference type="Proteomes" id="UP000054886">
    <property type="component" value="Unassembled WGS sequence"/>
</dbReference>
<evidence type="ECO:0000256" key="4">
    <source>
        <dbReference type="SAM" id="MobiDB-lite"/>
    </source>
</evidence>
<evidence type="ECO:0000313" key="8">
    <source>
        <dbReference type="Proteomes" id="UP000054886"/>
    </source>
</evidence>
<dbReference type="VEuPathDB" id="FungiDB:GVI51_H07909"/>
<dbReference type="Pfam" id="PF10342">
    <property type="entry name" value="Kre9_KNH"/>
    <property type="match status" value="1"/>
</dbReference>
<dbReference type="Pfam" id="PF05390">
    <property type="entry name" value="Kre9_KNH1_C"/>
    <property type="match status" value="1"/>
</dbReference>
<dbReference type="InterPro" id="IPR018466">
    <property type="entry name" value="Kre9/Knh1-like_N"/>
</dbReference>
<feature type="region of interest" description="Disordered" evidence="4">
    <location>
        <begin position="231"/>
        <end position="265"/>
    </location>
</feature>
<evidence type="ECO:0000259" key="5">
    <source>
        <dbReference type="Pfam" id="PF05390"/>
    </source>
</evidence>
<proteinExistence type="inferred from homology"/>
<comment type="caution">
    <text evidence="7">The sequence shown here is derived from an EMBL/GenBank/DDBJ whole genome shotgun (WGS) entry which is preliminary data.</text>
</comment>
<comment type="function">
    <text evidence="1">Involved in cell wall beta(1-&gt;6) glucan synthesis.</text>
</comment>
<dbReference type="InterPro" id="IPR008659">
    <property type="entry name" value="Kre9/Knh1_C"/>
</dbReference>
<dbReference type="GO" id="GO:0006078">
    <property type="term" value="P:(1-&gt;6)-beta-D-glucan biosynthetic process"/>
    <property type="evidence" value="ECO:0007669"/>
    <property type="project" value="EnsemblFungi"/>
</dbReference>
<dbReference type="PANTHER" id="PTHR28154">
    <property type="entry name" value="CELL WALL SYNTHESIS PROTEIN KNH1-RELATED"/>
    <property type="match status" value="1"/>
</dbReference>